<evidence type="ECO:0000256" key="1">
    <source>
        <dbReference type="ARBA" id="ARBA00022450"/>
    </source>
</evidence>
<evidence type="ECO:0000256" key="3">
    <source>
        <dbReference type="ARBA" id="ARBA00022679"/>
    </source>
</evidence>
<evidence type="ECO:0000256" key="4">
    <source>
        <dbReference type="ARBA" id="ARBA00023268"/>
    </source>
</evidence>
<dbReference type="SUPFAM" id="SSF47336">
    <property type="entry name" value="ACP-like"/>
    <property type="match status" value="1"/>
</dbReference>
<dbReference type="EMBL" id="BMGG01000007">
    <property type="protein sequence ID" value="GGC78319.1"/>
    <property type="molecule type" value="Genomic_DNA"/>
</dbReference>
<dbReference type="InterPro" id="IPR018201">
    <property type="entry name" value="Ketoacyl_synth_AS"/>
</dbReference>
<dbReference type="InterPro" id="IPR032821">
    <property type="entry name" value="PKS_assoc"/>
</dbReference>
<dbReference type="SMART" id="SM00827">
    <property type="entry name" value="PKS_AT"/>
    <property type="match status" value="1"/>
</dbReference>
<name>A0A916UM83_9HYPH</name>
<dbReference type="InterPro" id="IPR036736">
    <property type="entry name" value="ACP-like_sf"/>
</dbReference>
<dbReference type="PROSITE" id="PS00606">
    <property type="entry name" value="KS3_1"/>
    <property type="match status" value="1"/>
</dbReference>
<keyword evidence="9" id="KW-1185">Reference proteome</keyword>
<dbReference type="Gene3D" id="3.30.70.3290">
    <property type="match status" value="1"/>
</dbReference>
<gene>
    <name evidence="8" type="ORF">GCM10010994_40690</name>
</gene>
<dbReference type="Proteomes" id="UP000637002">
    <property type="component" value="Unassembled WGS sequence"/>
</dbReference>
<dbReference type="PROSITE" id="PS52004">
    <property type="entry name" value="KS3_2"/>
    <property type="match status" value="1"/>
</dbReference>
<dbReference type="Pfam" id="PF00698">
    <property type="entry name" value="Acyl_transf_1"/>
    <property type="match status" value="1"/>
</dbReference>
<dbReference type="Pfam" id="PF00550">
    <property type="entry name" value="PP-binding"/>
    <property type="match status" value="1"/>
</dbReference>
<dbReference type="SUPFAM" id="SSF55048">
    <property type="entry name" value="Probable ACP-binding domain of malonyl-CoA ACP transacylase"/>
    <property type="match status" value="1"/>
</dbReference>
<dbReference type="SMART" id="SM00823">
    <property type="entry name" value="PKS_PP"/>
    <property type="match status" value="1"/>
</dbReference>
<dbReference type="Gene3D" id="3.40.366.10">
    <property type="entry name" value="Malonyl-Coenzyme A Acyl Carrier Protein, domain 2"/>
    <property type="match status" value="1"/>
</dbReference>
<keyword evidence="3" id="KW-0808">Transferase</keyword>
<dbReference type="GO" id="GO:0004315">
    <property type="term" value="F:3-oxoacyl-[acyl-carrier-protein] synthase activity"/>
    <property type="evidence" value="ECO:0007669"/>
    <property type="project" value="InterPro"/>
</dbReference>
<dbReference type="InterPro" id="IPR020806">
    <property type="entry name" value="PKS_PP-bd"/>
</dbReference>
<dbReference type="InterPro" id="IPR016035">
    <property type="entry name" value="Acyl_Trfase/lysoPLipase"/>
</dbReference>
<protein>
    <recommendedName>
        <fullName evidence="10">Polyketide synthase</fullName>
    </recommendedName>
</protein>
<keyword evidence="2" id="KW-0597">Phosphoprotein</keyword>
<dbReference type="Pfam" id="PF00109">
    <property type="entry name" value="ketoacyl-synt"/>
    <property type="match status" value="1"/>
</dbReference>
<dbReference type="GO" id="GO:0006633">
    <property type="term" value="P:fatty acid biosynthetic process"/>
    <property type="evidence" value="ECO:0007669"/>
    <property type="project" value="InterPro"/>
</dbReference>
<dbReference type="PANTHER" id="PTHR43775:SF51">
    <property type="entry name" value="INACTIVE PHENOLPHTHIOCEROL SYNTHESIS POLYKETIDE SYNTHASE TYPE I PKS1-RELATED"/>
    <property type="match status" value="1"/>
</dbReference>
<reference evidence="8" key="2">
    <citation type="submission" date="2020-09" db="EMBL/GenBank/DDBJ databases">
        <authorList>
            <person name="Sun Q."/>
            <person name="Zhou Y."/>
        </authorList>
    </citation>
    <scope>NUCLEOTIDE SEQUENCE</scope>
    <source>
        <strain evidence="8">CGMCC 1.12919</strain>
    </source>
</reference>
<comment type="function">
    <text evidence="5">Involved in production of the polyketide antibiotic thailandamide.</text>
</comment>
<dbReference type="SUPFAM" id="SSF52151">
    <property type="entry name" value="FabD/lysophospholipase-like"/>
    <property type="match status" value="1"/>
</dbReference>
<dbReference type="RefSeq" id="WP_188611003.1">
    <property type="nucleotide sequence ID" value="NZ_BMGG01000007.1"/>
</dbReference>
<dbReference type="InterPro" id="IPR050091">
    <property type="entry name" value="PKS_NRPS_Biosynth_Enz"/>
</dbReference>
<dbReference type="PROSITE" id="PS50075">
    <property type="entry name" value="CARRIER"/>
    <property type="match status" value="1"/>
</dbReference>
<organism evidence="8 9">
    <name type="scientific">Chelatococcus reniformis</name>
    <dbReference type="NCBI Taxonomy" id="1494448"/>
    <lineage>
        <taxon>Bacteria</taxon>
        <taxon>Pseudomonadati</taxon>
        <taxon>Pseudomonadota</taxon>
        <taxon>Alphaproteobacteria</taxon>
        <taxon>Hyphomicrobiales</taxon>
        <taxon>Chelatococcaceae</taxon>
        <taxon>Chelatococcus</taxon>
    </lineage>
</organism>
<dbReference type="InterPro" id="IPR013217">
    <property type="entry name" value="Methyltransf_12"/>
</dbReference>
<dbReference type="Pfam" id="PF16197">
    <property type="entry name" value="KAsynt_C_assoc"/>
    <property type="match status" value="1"/>
</dbReference>
<sequence length="1449" mass="151673">MSADLQSTTKRALVEIRNLRARLERSEGAVRAPIAIVGMGLRLPGDVSDANSFADVLWGRVDTVGPIPADRWELEPIYSDDPDAPGKMTTRFGAFLKSVDTFDAAFFGISPREAASVDPQQRLLLELAWEALEGAAIAPDRLGGTRVGVYVGLGNSDYGRAVFAQRERIDAYSATGTSLAVAAGRIAYTLGLNGPAVTVDTACSSALVALHLACQALRLGECDAALVGGANLILSPDINVSFSKGRMMSPDGRCKFADASADGYVRGEGGVVLVVKREADARAAGDPVLAVIRGTAINQDGRTSGITAPNGPAQEAVIKAALANAGVAPAEIGYVEAHGTGTSLGDPIELGALQAVFAPTRTPERPLLVGTVKTNIGHTEAVAGLAGVAKSVLALTRRSIPPSLHFLAGNPHVDWEHARLAVATDAQPFPAGPSGRRLAGVSAFGFSGTNAHVVLEEAEVSPVREAEPDRPTHVLALSAHGAAALQATADRLRTRFEQGGAVADLCHTLNVGRAGLATRAAIVGRTEADIVRGLTALREGQPHAAVITAGPEPGADAPRIAFLFTGQGLHHAGMGRELYRTSPVFRDALDACARAAAPHCGDDLLARMFSADSAALADAAILQPAGFALQVGLLALWRAWGIEPAAALGHSLGEYAAAYAGGVMSLDDAMRVVVARGRGAARCAGAATMLAATAPEAVVARALAAVGEVEIAAFNGPDSVVVSGPPDALAAWARVVESEGGRTKALAIPFGSHSRWIEPALPPLAAALQTVAFHPSRIALAANVTGALAGPDELSAPHYWLAQMRRPVRFAQAIAALGSLGITHFVELGPHPALCTAGAECLGDGPRWIASMRRDGDPWADLLEGVGRLFVDGARVDWRGFDHGYGRRRSAAPTYPFQRSRHWLAPMAPVRAADAWAATTAAADRQSEQGPLGLNAGSYPAKWAVLDQLAVAQTLAALRGAGLFLQAETHAPAEILARLGVASSYHGLVRRWLQRLVAAGYLRETARGIHAGAPLPDPDLARLWREAEQLFVDNPELLAYVRQCGTLALDVVAGRESPLETLFPNGTFGLAEDLYERSAAMRYVNLLASAATSAFGAAAGARGSLRVLEIGGGTGATTAALLPTLDAGCRYLFTDVSDLFLDRARDKFAAYPHVRYGRFDLDVEIAEQGYEGGQFDLVVAANAVHACTDLTRTLERLLALLAPGGVLALIESTTSFAWFDFTTSLIDGWRKHADELRHDGPLLAPEAWGAALRGAGFADVETWPRRGSAADTLGQHLILARAPGVFSAGSAASEPDADDQLTMDAPAVPVQSAADMILAAPAGEQLDLMRDVVRTHVMAVLRTGDDAPPHRHSRLAELGLDSLMALQLRDRLTRGLSLARPLPATLMFDYPTIEALAAKLLALVRPAEVAERQAAPAAAIAPSLAAHEIAQLSDADIERLLASREVSRA</sequence>
<dbReference type="InterPro" id="IPR014031">
    <property type="entry name" value="Ketoacyl_synth_C"/>
</dbReference>
<dbReference type="SMART" id="SM00825">
    <property type="entry name" value="PKS_KS"/>
    <property type="match status" value="1"/>
</dbReference>
<keyword evidence="4" id="KW-0511">Multifunctional enzyme</keyword>
<accession>A0A916UM83</accession>
<dbReference type="InterPro" id="IPR014043">
    <property type="entry name" value="Acyl_transferase_dom"/>
</dbReference>
<dbReference type="InterPro" id="IPR029063">
    <property type="entry name" value="SAM-dependent_MTases_sf"/>
</dbReference>
<dbReference type="InterPro" id="IPR016036">
    <property type="entry name" value="Malonyl_transacylase_ACP-bd"/>
</dbReference>
<dbReference type="PROSITE" id="PS00012">
    <property type="entry name" value="PHOSPHOPANTETHEINE"/>
    <property type="match status" value="1"/>
</dbReference>
<dbReference type="CDD" id="cd00833">
    <property type="entry name" value="PKS"/>
    <property type="match status" value="1"/>
</dbReference>
<evidence type="ECO:0000259" key="6">
    <source>
        <dbReference type="PROSITE" id="PS50075"/>
    </source>
</evidence>
<dbReference type="InterPro" id="IPR014030">
    <property type="entry name" value="Ketoacyl_synth_N"/>
</dbReference>
<proteinExistence type="predicted"/>
<dbReference type="InterPro" id="IPR006162">
    <property type="entry name" value="Ppantetheine_attach_site"/>
</dbReference>
<dbReference type="PANTHER" id="PTHR43775">
    <property type="entry name" value="FATTY ACID SYNTHASE"/>
    <property type="match status" value="1"/>
</dbReference>
<evidence type="ECO:0000256" key="5">
    <source>
        <dbReference type="ARBA" id="ARBA00054155"/>
    </source>
</evidence>
<dbReference type="FunFam" id="3.40.47.10:FF:000019">
    <property type="entry name" value="Polyketide synthase type I"/>
    <property type="match status" value="1"/>
</dbReference>
<dbReference type="GO" id="GO:0031177">
    <property type="term" value="F:phosphopantetheine binding"/>
    <property type="evidence" value="ECO:0007669"/>
    <property type="project" value="InterPro"/>
</dbReference>
<dbReference type="Gene3D" id="3.40.50.150">
    <property type="entry name" value="Vaccinia Virus protein VP39"/>
    <property type="match status" value="1"/>
</dbReference>
<evidence type="ECO:0000313" key="8">
    <source>
        <dbReference type="EMBL" id="GGC78319.1"/>
    </source>
</evidence>
<feature type="domain" description="Ketosynthase family 3 (KS3)" evidence="7">
    <location>
        <begin position="31"/>
        <end position="457"/>
    </location>
</feature>
<evidence type="ECO:0000259" key="7">
    <source>
        <dbReference type="PROSITE" id="PS52004"/>
    </source>
</evidence>
<dbReference type="GO" id="GO:0004312">
    <property type="term" value="F:fatty acid synthase activity"/>
    <property type="evidence" value="ECO:0007669"/>
    <property type="project" value="TreeGrafter"/>
</dbReference>
<keyword evidence="1" id="KW-0596">Phosphopantetheine</keyword>
<comment type="caution">
    <text evidence="8">The sequence shown here is derived from an EMBL/GenBank/DDBJ whole genome shotgun (WGS) entry which is preliminary data.</text>
</comment>
<evidence type="ECO:0000313" key="9">
    <source>
        <dbReference type="Proteomes" id="UP000637002"/>
    </source>
</evidence>
<dbReference type="InterPro" id="IPR016039">
    <property type="entry name" value="Thiolase-like"/>
</dbReference>
<dbReference type="SUPFAM" id="SSF53335">
    <property type="entry name" value="S-adenosyl-L-methionine-dependent methyltransferases"/>
    <property type="match status" value="1"/>
</dbReference>
<dbReference type="InterPro" id="IPR020841">
    <property type="entry name" value="PKS_Beta-ketoAc_synthase_dom"/>
</dbReference>
<dbReference type="Gene3D" id="1.10.1200.10">
    <property type="entry name" value="ACP-like"/>
    <property type="match status" value="1"/>
</dbReference>
<dbReference type="Pfam" id="PF02801">
    <property type="entry name" value="Ketoacyl-synt_C"/>
    <property type="match status" value="1"/>
</dbReference>
<feature type="domain" description="Carrier" evidence="6">
    <location>
        <begin position="1327"/>
        <end position="1404"/>
    </location>
</feature>
<evidence type="ECO:0000256" key="2">
    <source>
        <dbReference type="ARBA" id="ARBA00022553"/>
    </source>
</evidence>
<dbReference type="InterPro" id="IPR009081">
    <property type="entry name" value="PP-bd_ACP"/>
</dbReference>
<dbReference type="SUPFAM" id="SSF53901">
    <property type="entry name" value="Thiolase-like"/>
    <property type="match status" value="1"/>
</dbReference>
<dbReference type="InterPro" id="IPR001227">
    <property type="entry name" value="Ac_transferase_dom_sf"/>
</dbReference>
<evidence type="ECO:0008006" key="10">
    <source>
        <dbReference type="Google" id="ProtNLM"/>
    </source>
</evidence>
<dbReference type="Gene3D" id="3.40.47.10">
    <property type="match status" value="1"/>
</dbReference>
<dbReference type="Pfam" id="PF08242">
    <property type="entry name" value="Methyltransf_12"/>
    <property type="match status" value="1"/>
</dbReference>
<reference evidence="8" key="1">
    <citation type="journal article" date="2014" name="Int. J. Syst. Evol. Microbiol.">
        <title>Complete genome sequence of Corynebacterium casei LMG S-19264T (=DSM 44701T), isolated from a smear-ripened cheese.</title>
        <authorList>
            <consortium name="US DOE Joint Genome Institute (JGI-PGF)"/>
            <person name="Walter F."/>
            <person name="Albersmeier A."/>
            <person name="Kalinowski J."/>
            <person name="Ruckert C."/>
        </authorList>
    </citation>
    <scope>NUCLEOTIDE SEQUENCE</scope>
    <source>
        <strain evidence="8">CGMCC 1.12919</strain>
    </source>
</reference>